<comment type="caution">
    <text evidence="1">The sequence shown here is derived from an EMBL/GenBank/DDBJ whole genome shotgun (WGS) entry which is preliminary data.</text>
</comment>
<gene>
    <name evidence="1" type="ORF">DB31_2180</name>
</gene>
<proteinExistence type="predicted"/>
<sequence length="110" mass="12612">MKEFVSIEGTGTGIVVDFHDEKKQYALCYFDGRANHLFPLNLTLGKFLASFLYFDTSHGWYCAFLSKRDFRKSGASAKEIIKGGKKDYGRWEVYDKPIADLSRRLSALEE</sequence>
<organism evidence="1 2">
    <name type="scientific">Hyalangium minutum</name>
    <dbReference type="NCBI Taxonomy" id="394096"/>
    <lineage>
        <taxon>Bacteria</taxon>
        <taxon>Pseudomonadati</taxon>
        <taxon>Myxococcota</taxon>
        <taxon>Myxococcia</taxon>
        <taxon>Myxococcales</taxon>
        <taxon>Cystobacterineae</taxon>
        <taxon>Archangiaceae</taxon>
        <taxon>Hyalangium</taxon>
    </lineage>
</organism>
<keyword evidence="2" id="KW-1185">Reference proteome</keyword>
<dbReference type="AlphaFoldDB" id="A0A085W9M3"/>
<protein>
    <submittedName>
        <fullName evidence="1">Uncharacterized protein</fullName>
    </submittedName>
</protein>
<evidence type="ECO:0000313" key="1">
    <source>
        <dbReference type="EMBL" id="KFE64386.1"/>
    </source>
</evidence>
<name>A0A085W9M3_9BACT</name>
<reference evidence="1 2" key="1">
    <citation type="submission" date="2014-04" db="EMBL/GenBank/DDBJ databases">
        <title>Genome assembly of Hyalangium minutum DSM 14724.</title>
        <authorList>
            <person name="Sharma G."/>
            <person name="Subramanian S."/>
        </authorList>
    </citation>
    <scope>NUCLEOTIDE SEQUENCE [LARGE SCALE GENOMIC DNA]</scope>
    <source>
        <strain evidence="1 2">DSM 14724</strain>
    </source>
</reference>
<evidence type="ECO:0000313" key="2">
    <source>
        <dbReference type="Proteomes" id="UP000028725"/>
    </source>
</evidence>
<dbReference type="Proteomes" id="UP000028725">
    <property type="component" value="Unassembled WGS sequence"/>
</dbReference>
<accession>A0A085W9M3</accession>
<dbReference type="EMBL" id="JMCB01000014">
    <property type="protein sequence ID" value="KFE64386.1"/>
    <property type="molecule type" value="Genomic_DNA"/>
</dbReference>